<dbReference type="AlphaFoldDB" id="A0AAV4DQM8"/>
<dbReference type="Gene3D" id="3.40.390.30">
    <property type="entry name" value="Metalloproteases ('zincins'), catalytic domain"/>
    <property type="match status" value="1"/>
</dbReference>
<evidence type="ECO:0000313" key="9">
    <source>
        <dbReference type="Proteomes" id="UP000735302"/>
    </source>
</evidence>
<evidence type="ECO:0000256" key="7">
    <source>
        <dbReference type="ARBA" id="ARBA00022833"/>
    </source>
</evidence>
<dbReference type="GO" id="GO:0006364">
    <property type="term" value="P:rRNA processing"/>
    <property type="evidence" value="ECO:0007669"/>
    <property type="project" value="InterPro"/>
</dbReference>
<dbReference type="PANTHER" id="PTHR46986">
    <property type="entry name" value="ENDORIBONUCLEASE YBEY, CHLOROPLASTIC"/>
    <property type="match status" value="1"/>
</dbReference>
<dbReference type="NCBIfam" id="TIGR00043">
    <property type="entry name" value="rRNA maturation RNase YbeY"/>
    <property type="match status" value="1"/>
</dbReference>
<evidence type="ECO:0000256" key="3">
    <source>
        <dbReference type="ARBA" id="ARBA00022722"/>
    </source>
</evidence>
<comment type="cofactor">
    <cofactor evidence="1">
        <name>Zn(2+)</name>
        <dbReference type="ChEBI" id="CHEBI:29105"/>
    </cofactor>
</comment>
<proteinExistence type="inferred from homology"/>
<sequence>MTNRGIKRLNKRYRGIDEVTDVLAFPFHEISPENAGELPEVLHGEECILGDIVLGMPYIASDCLRRDEDLQSTLVTMFTHGLCHLVGFDHETDQEWKQMYRRELDILERFNQLSGYQCKPLLGVGHYKHE</sequence>
<reference evidence="8 9" key="1">
    <citation type="journal article" date="2021" name="Elife">
        <title>Chloroplast acquisition without the gene transfer in kleptoplastic sea slugs, Plakobranchus ocellatus.</title>
        <authorList>
            <person name="Maeda T."/>
            <person name="Takahashi S."/>
            <person name="Yoshida T."/>
            <person name="Shimamura S."/>
            <person name="Takaki Y."/>
            <person name="Nagai Y."/>
            <person name="Toyoda A."/>
            <person name="Suzuki Y."/>
            <person name="Arimoto A."/>
            <person name="Ishii H."/>
            <person name="Satoh N."/>
            <person name="Nishiyama T."/>
            <person name="Hasebe M."/>
            <person name="Maruyama T."/>
            <person name="Minagawa J."/>
            <person name="Obokata J."/>
            <person name="Shigenobu S."/>
        </authorList>
    </citation>
    <scope>NUCLEOTIDE SEQUENCE [LARGE SCALE GENOMIC DNA]</scope>
</reference>
<organism evidence="8 9">
    <name type="scientific">Plakobranchus ocellatus</name>
    <dbReference type="NCBI Taxonomy" id="259542"/>
    <lineage>
        <taxon>Eukaryota</taxon>
        <taxon>Metazoa</taxon>
        <taxon>Spiralia</taxon>
        <taxon>Lophotrochozoa</taxon>
        <taxon>Mollusca</taxon>
        <taxon>Gastropoda</taxon>
        <taxon>Heterobranchia</taxon>
        <taxon>Euthyneura</taxon>
        <taxon>Panpulmonata</taxon>
        <taxon>Sacoglossa</taxon>
        <taxon>Placobranchoidea</taxon>
        <taxon>Plakobranchidae</taxon>
        <taxon>Plakobranchus</taxon>
    </lineage>
</organism>
<dbReference type="InterPro" id="IPR020549">
    <property type="entry name" value="YbeY_CS"/>
</dbReference>
<evidence type="ECO:0000256" key="5">
    <source>
        <dbReference type="ARBA" id="ARBA00022759"/>
    </source>
</evidence>
<keyword evidence="3" id="KW-0540">Nuclease</keyword>
<dbReference type="InterPro" id="IPR002036">
    <property type="entry name" value="YbeY"/>
</dbReference>
<dbReference type="InterPro" id="IPR023091">
    <property type="entry name" value="MetalPrtase_cat_dom_sf_prd"/>
</dbReference>
<keyword evidence="4" id="KW-0479">Metal-binding</keyword>
<dbReference type="Pfam" id="PF02130">
    <property type="entry name" value="YbeY"/>
    <property type="match status" value="1"/>
</dbReference>
<protein>
    <submittedName>
        <fullName evidence="8">Endoribonuclease ybey</fullName>
    </submittedName>
</protein>
<keyword evidence="6" id="KW-0378">Hydrolase</keyword>
<keyword evidence="5" id="KW-0255">Endonuclease</keyword>
<dbReference type="GO" id="GO:0004519">
    <property type="term" value="F:endonuclease activity"/>
    <property type="evidence" value="ECO:0007669"/>
    <property type="project" value="UniProtKB-KW"/>
</dbReference>
<keyword evidence="7" id="KW-0862">Zinc</keyword>
<dbReference type="PROSITE" id="PS01306">
    <property type="entry name" value="UPF0054"/>
    <property type="match status" value="1"/>
</dbReference>
<evidence type="ECO:0000256" key="6">
    <source>
        <dbReference type="ARBA" id="ARBA00022801"/>
    </source>
</evidence>
<dbReference type="GO" id="GO:0046872">
    <property type="term" value="F:metal ion binding"/>
    <property type="evidence" value="ECO:0007669"/>
    <property type="project" value="UniProtKB-KW"/>
</dbReference>
<dbReference type="PANTHER" id="PTHR46986:SF1">
    <property type="entry name" value="ENDORIBONUCLEASE YBEY, CHLOROPLASTIC"/>
    <property type="match status" value="1"/>
</dbReference>
<dbReference type="Proteomes" id="UP000735302">
    <property type="component" value="Unassembled WGS sequence"/>
</dbReference>
<keyword evidence="9" id="KW-1185">Reference proteome</keyword>
<evidence type="ECO:0000256" key="2">
    <source>
        <dbReference type="ARBA" id="ARBA00010875"/>
    </source>
</evidence>
<dbReference type="SUPFAM" id="SSF55486">
    <property type="entry name" value="Metalloproteases ('zincins'), catalytic domain"/>
    <property type="match status" value="1"/>
</dbReference>
<dbReference type="EMBL" id="BLXT01008183">
    <property type="protein sequence ID" value="GFO46358.1"/>
    <property type="molecule type" value="Genomic_DNA"/>
</dbReference>
<evidence type="ECO:0000256" key="1">
    <source>
        <dbReference type="ARBA" id="ARBA00001947"/>
    </source>
</evidence>
<accession>A0AAV4DQM8</accession>
<gene>
    <name evidence="8" type="ORF">PoB_007286300</name>
</gene>
<dbReference type="GO" id="GO:0004222">
    <property type="term" value="F:metalloendopeptidase activity"/>
    <property type="evidence" value="ECO:0007669"/>
    <property type="project" value="InterPro"/>
</dbReference>
<evidence type="ECO:0000256" key="4">
    <source>
        <dbReference type="ARBA" id="ARBA00022723"/>
    </source>
</evidence>
<comment type="caution">
    <text evidence="8">The sequence shown here is derived from an EMBL/GenBank/DDBJ whole genome shotgun (WGS) entry which is preliminary data.</text>
</comment>
<evidence type="ECO:0000313" key="8">
    <source>
        <dbReference type="EMBL" id="GFO46358.1"/>
    </source>
</evidence>
<comment type="similarity">
    <text evidence="2">Belongs to the endoribonuclease YbeY family.</text>
</comment>
<name>A0AAV4DQM8_9GAST</name>